<evidence type="ECO:0000313" key="2">
    <source>
        <dbReference type="Proteomes" id="UP000001955"/>
    </source>
</evidence>
<evidence type="ECO:0000313" key="1">
    <source>
        <dbReference type="EMBL" id="AFJ48705.1"/>
    </source>
</evidence>
<dbReference type="EMBL" id="CP001560">
    <property type="protein sequence ID" value="AFJ48705.1"/>
    <property type="molecule type" value="Genomic_DNA"/>
</dbReference>
<dbReference type="HOGENOM" id="CLU_2755649_0_0_6"/>
<reference evidence="1 2" key="1">
    <citation type="journal article" date="2012" name="J. Bacteriol.">
        <title>Complete genome sequence of the B12-producing Shimwellia blattae strain DSM 4481, isolated from a cockroach.</title>
        <authorList>
            <person name="Brzuszkiewicz E."/>
            <person name="Waschkowitz T."/>
            <person name="Wiezer A."/>
            <person name="Daniel R."/>
        </authorList>
    </citation>
    <scope>NUCLEOTIDE SEQUENCE [LARGE SCALE GENOMIC DNA]</scope>
    <source>
        <strain evidence="2">ATCC 29907 / DSM 4481 / JCM 1650 / NBRC 105725 / CDC 9005-74</strain>
    </source>
</reference>
<dbReference type="KEGG" id="ebt:EBL_c36540"/>
<gene>
    <name evidence="1" type="ordered locus">EBL_c36540</name>
</gene>
<name>I2BDV1_SHIBC</name>
<proteinExistence type="predicted"/>
<dbReference type="STRING" id="630626.EBL_c36540"/>
<protein>
    <submittedName>
        <fullName evidence="1">Uncharacterized protein</fullName>
    </submittedName>
</protein>
<sequence length="70" mass="8260">MLANSRTIFPLSPRGTVYPFRLSCAIISRFWLPVYHIFTLNFRLHAPAYHRRRVKESGIRVTTGKGEWIR</sequence>
<accession>I2BDV1</accession>
<organism evidence="1 2">
    <name type="scientific">Shimwellia blattae (strain ATCC 29907 / DSM 4481 / JCM 1650 / NBRC 105725 / CDC 9005-74)</name>
    <name type="common">Escherichia blattae</name>
    <dbReference type="NCBI Taxonomy" id="630626"/>
    <lineage>
        <taxon>Bacteria</taxon>
        <taxon>Pseudomonadati</taxon>
        <taxon>Pseudomonadota</taxon>
        <taxon>Gammaproteobacteria</taxon>
        <taxon>Enterobacterales</taxon>
        <taxon>Enterobacteriaceae</taxon>
        <taxon>Shimwellia</taxon>
    </lineage>
</organism>
<dbReference type="Proteomes" id="UP000001955">
    <property type="component" value="Chromosome"/>
</dbReference>
<keyword evidence="2" id="KW-1185">Reference proteome</keyword>
<dbReference type="AlphaFoldDB" id="I2BDV1"/>